<evidence type="ECO:0008006" key="3">
    <source>
        <dbReference type="Google" id="ProtNLM"/>
    </source>
</evidence>
<sequence>MSQTAGFTLDGLFCSSKFLDTLERIRLTTDTDNETWHEVLKMPAKDYQNLRLGKAEITDKLVENVSEHFHVDPLSLLKGRIDFKDLALRHQNTDQEIPESYSKAAFGRKRTSITSVNFLEKYVGWRLRLDAMKSLGIGEKDLQDPFSPISMRFITDLCAYLHDRQFSEQDFFAMGAFTYEGNKNSVIAQLFANLSCPLDAYEFFFNDCMKLFEQNCIYTITHSTALGMTVEYVTNPHVAAESGVPHLGNTHVCHLKVGSIANVTRYIGLPPSQIEKTSCVHQGDAVCTLEITFPKVRMHARV</sequence>
<dbReference type="HOGENOM" id="CLU_920295_0_0_7"/>
<dbReference type="EMBL" id="CP003537">
    <property type="protein sequence ID" value="AGH94555.1"/>
    <property type="molecule type" value="Genomic_DNA"/>
</dbReference>
<evidence type="ECO:0000313" key="1">
    <source>
        <dbReference type="EMBL" id="AGH94555.1"/>
    </source>
</evidence>
<dbReference type="Proteomes" id="UP000012040">
    <property type="component" value="Chromosome"/>
</dbReference>
<accession>M4V7Z4</accession>
<dbReference type="RefSeq" id="WP_015469045.1">
    <property type="nucleotide sequence ID" value="NC_020813.1"/>
</dbReference>
<organism evidence="1 2">
    <name type="scientific">Pseudobdellovibrio exovorus JSS</name>
    <dbReference type="NCBI Taxonomy" id="1184267"/>
    <lineage>
        <taxon>Bacteria</taxon>
        <taxon>Pseudomonadati</taxon>
        <taxon>Bdellovibrionota</taxon>
        <taxon>Bdellovibrionia</taxon>
        <taxon>Bdellovibrionales</taxon>
        <taxon>Pseudobdellovibrionaceae</taxon>
        <taxon>Pseudobdellovibrio</taxon>
    </lineage>
</organism>
<dbReference type="OrthoDB" id="5291105at2"/>
<keyword evidence="2" id="KW-1185">Reference proteome</keyword>
<proteinExistence type="predicted"/>
<dbReference type="AlphaFoldDB" id="M4V7Z4"/>
<dbReference type="PATRIC" id="fig|1184267.3.peg.337"/>
<reference evidence="1 2" key="1">
    <citation type="journal article" date="2013" name="ISME J.">
        <title>By their genes ye shall know them: genomic signatures of predatory bacteria.</title>
        <authorList>
            <person name="Pasternak Z."/>
            <person name="Pietrokovski S."/>
            <person name="Rotem O."/>
            <person name="Gophna U."/>
            <person name="Lurie-Weinberger M.N."/>
            <person name="Jurkevitch E."/>
        </authorList>
    </citation>
    <scope>NUCLEOTIDE SEQUENCE [LARGE SCALE GENOMIC DNA]</scope>
    <source>
        <strain evidence="1 2">JSS</strain>
    </source>
</reference>
<protein>
    <recommendedName>
        <fullName evidence="3">4-vinyl reductase 4VR domain-containing protein</fullName>
    </recommendedName>
</protein>
<gene>
    <name evidence="1" type="ORF">A11Q_335</name>
</gene>
<name>M4V7Z4_9BACT</name>
<evidence type="ECO:0000313" key="2">
    <source>
        <dbReference type="Proteomes" id="UP000012040"/>
    </source>
</evidence>
<dbReference type="KEGG" id="bex:A11Q_335"/>